<keyword evidence="2 9" id="KW-0813">Transport</keyword>
<evidence type="ECO:0000256" key="10">
    <source>
        <dbReference type="SAM" id="MobiDB-lite"/>
    </source>
</evidence>
<dbReference type="GO" id="GO:0008320">
    <property type="term" value="F:protein transmembrane transporter activity"/>
    <property type="evidence" value="ECO:0007669"/>
    <property type="project" value="UniProtKB-UniRule"/>
</dbReference>
<reference evidence="11 12" key="1">
    <citation type="submission" date="2019-06" db="EMBL/GenBank/DDBJ databases">
        <title>Sequencing the genomes of 1000 actinobacteria strains.</title>
        <authorList>
            <person name="Klenk H.-P."/>
        </authorList>
    </citation>
    <scope>NUCLEOTIDE SEQUENCE [LARGE SCALE GENOMIC DNA]</scope>
    <source>
        <strain evidence="11 12">DSM 45015</strain>
    </source>
</reference>
<gene>
    <name evidence="9" type="primary">tatA</name>
    <name evidence="11" type="ORF">FHX37_1695</name>
</gene>
<dbReference type="PANTHER" id="PTHR42982">
    <property type="entry name" value="SEC-INDEPENDENT PROTEIN TRANSLOCASE PROTEIN TATA"/>
    <property type="match status" value="1"/>
</dbReference>
<name>A0A543NJ38_9ACTN</name>
<dbReference type="Gene3D" id="1.20.5.3310">
    <property type="match status" value="1"/>
</dbReference>
<dbReference type="InterPro" id="IPR006312">
    <property type="entry name" value="TatA/E"/>
</dbReference>
<keyword evidence="3 9" id="KW-1003">Cell membrane</keyword>
<keyword evidence="12" id="KW-1185">Reference proteome</keyword>
<comment type="subcellular location">
    <subcellularLocation>
        <location evidence="1 9">Cell membrane</location>
        <topology evidence="1 9">Single-pass membrane protein</topology>
    </subcellularLocation>
</comment>
<feature type="compositionally biased region" description="Basic and acidic residues" evidence="10">
    <location>
        <begin position="54"/>
        <end position="65"/>
    </location>
</feature>
<protein>
    <recommendedName>
        <fullName evidence="9">Sec-independent protein translocase protein TatA</fullName>
    </recommendedName>
</protein>
<keyword evidence="5 9" id="KW-0653">Protein transport</keyword>
<sequence length="115" mass="12282">MGLDARTLLILLLIALILFGASRLPQLARSLGRSARILKAETKGLTEEDDSGSTDEKSSASEDAHQQQATPSTTQERPDSHAQQAGQAELPAGQYVVDENGRPVRHVSGNEKYGG</sequence>
<evidence type="ECO:0000256" key="1">
    <source>
        <dbReference type="ARBA" id="ARBA00004162"/>
    </source>
</evidence>
<proteinExistence type="inferred from homology"/>
<evidence type="ECO:0000313" key="12">
    <source>
        <dbReference type="Proteomes" id="UP000317422"/>
    </source>
</evidence>
<dbReference type="AlphaFoldDB" id="A0A543NJ38"/>
<comment type="similarity">
    <text evidence="9">Belongs to the TatA/E family.</text>
</comment>
<keyword evidence="8 9" id="KW-0472">Membrane</keyword>
<dbReference type="Proteomes" id="UP000317422">
    <property type="component" value="Unassembled WGS sequence"/>
</dbReference>
<dbReference type="EMBL" id="VFQC01000001">
    <property type="protein sequence ID" value="TQN31774.1"/>
    <property type="molecule type" value="Genomic_DNA"/>
</dbReference>
<feature type="compositionally biased region" description="Polar residues" evidence="10">
    <location>
        <begin position="66"/>
        <end position="86"/>
    </location>
</feature>
<evidence type="ECO:0000256" key="3">
    <source>
        <dbReference type="ARBA" id="ARBA00022475"/>
    </source>
</evidence>
<comment type="function">
    <text evidence="9">Part of the twin-arginine translocation (Tat) system that transports large folded proteins containing a characteristic twin-arginine motif in their signal peptide across membranes. TatA could form the protein-conducting channel of the Tat system.</text>
</comment>
<feature type="region of interest" description="Disordered" evidence="10">
    <location>
        <begin position="40"/>
        <end position="115"/>
    </location>
</feature>
<evidence type="ECO:0000313" key="11">
    <source>
        <dbReference type="EMBL" id="TQN31774.1"/>
    </source>
</evidence>
<dbReference type="HAMAP" id="MF_00236">
    <property type="entry name" value="TatA_E"/>
    <property type="match status" value="1"/>
</dbReference>
<evidence type="ECO:0000256" key="4">
    <source>
        <dbReference type="ARBA" id="ARBA00022692"/>
    </source>
</evidence>
<keyword evidence="4 9" id="KW-0812">Transmembrane</keyword>
<evidence type="ECO:0000256" key="5">
    <source>
        <dbReference type="ARBA" id="ARBA00022927"/>
    </source>
</evidence>
<dbReference type="RefSeq" id="WP_170181531.1">
    <property type="nucleotide sequence ID" value="NZ_VFQC01000001.1"/>
</dbReference>
<accession>A0A543NJ38</accession>
<dbReference type="Pfam" id="PF02416">
    <property type="entry name" value="TatA_B_E"/>
    <property type="match status" value="1"/>
</dbReference>
<evidence type="ECO:0000256" key="2">
    <source>
        <dbReference type="ARBA" id="ARBA00022448"/>
    </source>
</evidence>
<comment type="subunit">
    <text evidence="9">The Tat system comprises two distinct complexes: a TatABC complex, containing multiple copies of TatA, TatB and TatC subunits, and a separate TatA complex, containing only TatA subunits. Substrates initially bind to the TatABC complex, which probably triggers association of the separate TatA complex to form the active translocon.</text>
</comment>
<dbReference type="PANTHER" id="PTHR42982:SF1">
    <property type="entry name" value="SEC-INDEPENDENT PROTEIN TRANSLOCASE PROTEIN TATA"/>
    <property type="match status" value="1"/>
</dbReference>
<dbReference type="InterPro" id="IPR003369">
    <property type="entry name" value="TatA/B/E"/>
</dbReference>
<evidence type="ECO:0000256" key="6">
    <source>
        <dbReference type="ARBA" id="ARBA00022989"/>
    </source>
</evidence>
<organism evidence="11 12">
    <name type="scientific">Haloactinospora alba</name>
    <dbReference type="NCBI Taxonomy" id="405555"/>
    <lineage>
        <taxon>Bacteria</taxon>
        <taxon>Bacillati</taxon>
        <taxon>Actinomycetota</taxon>
        <taxon>Actinomycetes</taxon>
        <taxon>Streptosporangiales</taxon>
        <taxon>Nocardiopsidaceae</taxon>
        <taxon>Haloactinospora</taxon>
    </lineage>
</organism>
<comment type="caution">
    <text evidence="11">The sequence shown here is derived from an EMBL/GenBank/DDBJ whole genome shotgun (WGS) entry which is preliminary data.</text>
</comment>
<dbReference type="GO" id="GO:0033281">
    <property type="term" value="C:TAT protein transport complex"/>
    <property type="evidence" value="ECO:0007669"/>
    <property type="project" value="UniProtKB-UniRule"/>
</dbReference>
<dbReference type="GO" id="GO:0043953">
    <property type="term" value="P:protein transport by the Tat complex"/>
    <property type="evidence" value="ECO:0007669"/>
    <property type="project" value="UniProtKB-UniRule"/>
</dbReference>
<evidence type="ECO:0000256" key="9">
    <source>
        <dbReference type="HAMAP-Rule" id="MF_00236"/>
    </source>
</evidence>
<keyword evidence="7 9" id="KW-0811">Translocation</keyword>
<evidence type="ECO:0000256" key="7">
    <source>
        <dbReference type="ARBA" id="ARBA00023010"/>
    </source>
</evidence>
<evidence type="ECO:0000256" key="8">
    <source>
        <dbReference type="ARBA" id="ARBA00023136"/>
    </source>
</evidence>
<keyword evidence="6 9" id="KW-1133">Transmembrane helix</keyword>